<dbReference type="GO" id="GO:0030153">
    <property type="term" value="P:bacteriocin immunity"/>
    <property type="evidence" value="ECO:0007669"/>
    <property type="project" value="UniProtKB-KW"/>
</dbReference>
<dbReference type="AlphaFoldDB" id="A0A0C9Q6Q1"/>
<name>A0A0C9Q6Q1_LACPA</name>
<reference evidence="3" key="1">
    <citation type="submission" date="2014-05" db="EMBL/GenBank/DDBJ databases">
        <title>Whole genome sequencing of Lactobacillus casei NRIC0644.</title>
        <authorList>
            <person name="Atarashi H."/>
            <person name="Yoshida Y."/>
            <person name="Fujimura S."/>
            <person name="Tanaka N."/>
            <person name="Shiwa Y."/>
            <person name="Yoshikawa H."/>
            <person name="Okada S."/>
            <person name="Nakagawa J."/>
        </authorList>
    </citation>
    <scope>NUCLEOTIDE SEQUENCE [LARGE SCALE GENOMIC DNA]</scope>
    <source>
        <strain evidence="3">NRIC0644</strain>
    </source>
</reference>
<dbReference type="InterPro" id="IPR015046">
    <property type="entry name" value="LciA_Immunity-like"/>
</dbReference>
<protein>
    <submittedName>
        <fullName evidence="2">Prebacteriocin</fullName>
    </submittedName>
</protein>
<dbReference type="Gene3D" id="1.20.1440.50">
    <property type="entry name" value="Ta0600-like"/>
    <property type="match status" value="1"/>
</dbReference>
<proteinExistence type="predicted"/>
<evidence type="ECO:0000313" key="3">
    <source>
        <dbReference type="Proteomes" id="UP000032552"/>
    </source>
</evidence>
<evidence type="ECO:0000313" key="2">
    <source>
        <dbReference type="EMBL" id="GAN35537.1"/>
    </source>
</evidence>
<dbReference type="RefSeq" id="WP_003580845.1">
    <property type="nucleotide sequence ID" value="NZ_BAYM01000009.1"/>
</dbReference>
<keyword evidence="1" id="KW-0079">Bacteriocin immunity</keyword>
<organism evidence="2 3">
    <name type="scientific">Lacticaseibacillus paracasei NRIC 0644</name>
    <dbReference type="NCBI Taxonomy" id="1435038"/>
    <lineage>
        <taxon>Bacteria</taxon>
        <taxon>Bacillati</taxon>
        <taxon>Bacillota</taxon>
        <taxon>Bacilli</taxon>
        <taxon>Lactobacillales</taxon>
        <taxon>Lactobacillaceae</taxon>
        <taxon>Lacticaseibacillus</taxon>
    </lineage>
</organism>
<dbReference type="Proteomes" id="UP000032552">
    <property type="component" value="Unassembled WGS sequence"/>
</dbReference>
<comment type="caution">
    <text evidence="2">The sequence shown here is derived from an EMBL/GenBank/DDBJ whole genome shotgun (WGS) entry which is preliminary data.</text>
</comment>
<dbReference type="SUPFAM" id="SSF109797">
    <property type="entry name" value="Bacteriocin immunity protein-like"/>
    <property type="match status" value="1"/>
</dbReference>
<sequence length="94" mass="10323">MGGKETRLFQAIDGAYNDAAVQSDDEIKRFLFESAQRLASGDRFSYVAARLDSFIASYSQVHHFQYPSALEPVYKLVAGASMRARGGGGLSVWL</sequence>
<dbReference type="InterPro" id="IPR023130">
    <property type="entry name" value="Ta0600-like_sf"/>
</dbReference>
<dbReference type="Pfam" id="PF08951">
    <property type="entry name" value="EntA_Immun"/>
    <property type="match status" value="1"/>
</dbReference>
<gene>
    <name evidence="2" type="ORF">LC0644_0126</name>
</gene>
<evidence type="ECO:0000256" key="1">
    <source>
        <dbReference type="ARBA" id="ARBA00023025"/>
    </source>
</evidence>
<accession>A0A0C9Q6Q1</accession>
<dbReference type="EMBL" id="BAYM01000009">
    <property type="protein sequence ID" value="GAN35537.1"/>
    <property type="molecule type" value="Genomic_DNA"/>
</dbReference>